<dbReference type="PROSITE" id="PS50833">
    <property type="entry name" value="BRIX"/>
    <property type="match status" value="1"/>
</dbReference>
<evidence type="ECO:0000256" key="5">
    <source>
        <dbReference type="ARBA" id="ARBA00030889"/>
    </source>
</evidence>
<accession>A0A016SIM5</accession>
<name>A0A016SIM5_9BILA</name>
<feature type="region of interest" description="Disordered" evidence="7">
    <location>
        <begin position="276"/>
        <end position="316"/>
    </location>
</feature>
<reference evidence="10" key="1">
    <citation type="journal article" date="2015" name="Nat. Genet.">
        <title>The genome and transcriptome of the zoonotic hookworm Ancylostoma ceylanicum identify infection-specific gene families.</title>
        <authorList>
            <person name="Schwarz E.M."/>
            <person name="Hu Y."/>
            <person name="Antoshechkin I."/>
            <person name="Miller M.M."/>
            <person name="Sternberg P.W."/>
            <person name="Aroian R.V."/>
        </authorList>
    </citation>
    <scope>NUCLEOTIDE SEQUENCE</scope>
    <source>
        <strain evidence="10">HY135</strain>
    </source>
</reference>
<evidence type="ECO:0000256" key="7">
    <source>
        <dbReference type="SAM" id="MobiDB-lite"/>
    </source>
</evidence>
<dbReference type="InterPro" id="IPR007109">
    <property type="entry name" value="Brix"/>
</dbReference>
<dbReference type="Pfam" id="PF04427">
    <property type="entry name" value="Brix"/>
    <property type="match status" value="1"/>
</dbReference>
<evidence type="ECO:0000313" key="10">
    <source>
        <dbReference type="Proteomes" id="UP000024635"/>
    </source>
</evidence>
<dbReference type="SMART" id="SM00879">
    <property type="entry name" value="Brix"/>
    <property type="match status" value="1"/>
</dbReference>
<evidence type="ECO:0000259" key="8">
    <source>
        <dbReference type="PROSITE" id="PS50833"/>
    </source>
</evidence>
<dbReference type="EMBL" id="JARK01001558">
    <property type="protein sequence ID" value="EYB90186.1"/>
    <property type="molecule type" value="Genomic_DNA"/>
</dbReference>
<keyword evidence="10" id="KW-1185">Reference proteome</keyword>
<proteinExistence type="inferred from homology"/>
<comment type="caution">
    <text evidence="9">The sequence shown here is derived from an EMBL/GenBank/DDBJ whole genome shotgun (WGS) entry which is preliminary data.</text>
</comment>
<dbReference type="OrthoDB" id="407658at2759"/>
<dbReference type="GO" id="GO:0000463">
    <property type="term" value="P:maturation of LSU-rRNA from tricistronic rRNA transcript (SSU-rRNA, 5.8S rRNA, LSU-rRNA)"/>
    <property type="evidence" value="ECO:0007669"/>
    <property type="project" value="TreeGrafter"/>
</dbReference>
<dbReference type="GO" id="GO:0000027">
    <property type="term" value="P:ribosomal large subunit assembly"/>
    <property type="evidence" value="ECO:0007669"/>
    <property type="project" value="InterPro"/>
</dbReference>
<evidence type="ECO:0000313" key="9">
    <source>
        <dbReference type="EMBL" id="EYB90186.1"/>
    </source>
</evidence>
<evidence type="ECO:0000256" key="2">
    <source>
        <dbReference type="ARBA" id="ARBA00010782"/>
    </source>
</evidence>
<keyword evidence="4 6" id="KW-0539">Nucleus</keyword>
<dbReference type="PANTHER" id="PTHR12728">
    <property type="entry name" value="BRIX DOMAIN CONTAINING PROTEIN"/>
    <property type="match status" value="1"/>
</dbReference>
<comment type="subcellular location">
    <subcellularLocation>
        <location evidence="1 6">Nucleus</location>
        <location evidence="1 6">Nucleolus</location>
    </subcellularLocation>
</comment>
<evidence type="ECO:0000256" key="3">
    <source>
        <dbReference type="ARBA" id="ARBA00020387"/>
    </source>
</evidence>
<gene>
    <name evidence="9" type="primary">Acey_s0222.g2598</name>
    <name evidence="9" type="synonym">Acey-Y54E10A.10</name>
    <name evidence="9" type="ORF">Y032_0222g2598</name>
</gene>
<dbReference type="Proteomes" id="UP000024635">
    <property type="component" value="Unassembled WGS sequence"/>
</dbReference>
<comment type="similarity">
    <text evidence="2 6">Belongs to the RPF2 family.</text>
</comment>
<dbReference type="STRING" id="53326.A0A016SIM5"/>
<dbReference type="GO" id="GO:0019843">
    <property type="term" value="F:rRNA binding"/>
    <property type="evidence" value="ECO:0007669"/>
    <property type="project" value="UniProtKB-UniRule"/>
</dbReference>
<dbReference type="AlphaFoldDB" id="A0A016SIM5"/>
<dbReference type="PANTHER" id="PTHR12728:SF0">
    <property type="entry name" value="RIBOSOME PRODUCTION FACTOR 2 HOMOLOG"/>
    <property type="match status" value="1"/>
</dbReference>
<evidence type="ECO:0000256" key="4">
    <source>
        <dbReference type="ARBA" id="ARBA00023242"/>
    </source>
</evidence>
<evidence type="ECO:0000256" key="6">
    <source>
        <dbReference type="RuleBase" id="RU367086"/>
    </source>
</evidence>
<evidence type="ECO:0000256" key="1">
    <source>
        <dbReference type="ARBA" id="ARBA00004604"/>
    </source>
</evidence>
<organism evidence="9 10">
    <name type="scientific">Ancylostoma ceylanicum</name>
    <dbReference type="NCBI Taxonomy" id="53326"/>
    <lineage>
        <taxon>Eukaryota</taxon>
        <taxon>Metazoa</taxon>
        <taxon>Ecdysozoa</taxon>
        <taxon>Nematoda</taxon>
        <taxon>Chromadorea</taxon>
        <taxon>Rhabditida</taxon>
        <taxon>Rhabditina</taxon>
        <taxon>Rhabditomorpha</taxon>
        <taxon>Strongyloidea</taxon>
        <taxon>Ancylostomatidae</taxon>
        <taxon>Ancylostomatinae</taxon>
        <taxon>Ancylostoma</taxon>
    </lineage>
</organism>
<dbReference type="GO" id="GO:0005730">
    <property type="term" value="C:nucleolus"/>
    <property type="evidence" value="ECO:0007669"/>
    <property type="project" value="UniProtKB-SubCell"/>
</dbReference>
<feature type="compositionally biased region" description="Acidic residues" evidence="7">
    <location>
        <begin position="293"/>
        <end position="316"/>
    </location>
</feature>
<protein>
    <recommendedName>
        <fullName evidence="3 6">Ribosome production factor 2 homolog</fullName>
    </recommendedName>
    <alternativeName>
        <fullName evidence="5 6">Ribosome biogenesis protein RPF2 homolog</fullName>
    </alternativeName>
</protein>
<dbReference type="InterPro" id="IPR039770">
    <property type="entry name" value="Rpf2"/>
</dbReference>
<feature type="domain" description="Brix" evidence="8">
    <location>
        <begin position="27"/>
        <end position="230"/>
    </location>
</feature>
<sequence>MRVDKVKTKKGKRILDDRAPKTVENDKTALFIKGSKTNQTVTDAMMDIYVLKKPLVQQLKRHNPFHLFDDETPIEKFGEKYDASLFLFGSSSKKRPSSLVFGRTHDGQILDMVELSIVKFTPARDFETPKVMLGTKPCIVLEGPEFESDSTMKRIGNLLVDFFKGPTLDMVRLQGLEELISFTAKENMIYMRVYRVILLKSATNVPRIELLEMGPSIDFKVDRTKLASDSLFKAACKKPKALMAKRRKNMSEDVFGNQLARVHVGKQNTDAIQTRKVKALRKSKGEASSSQAEEMEDGSDDDDYEDASGDDEAMEK</sequence>